<organism evidence="1 2">
    <name type="scientific">Flintibacter hominis</name>
    <dbReference type="NCBI Taxonomy" id="2763048"/>
    <lineage>
        <taxon>Bacteria</taxon>
        <taxon>Bacillati</taxon>
        <taxon>Bacillota</taxon>
        <taxon>Clostridia</taxon>
        <taxon>Eubacteriales</taxon>
        <taxon>Flintibacter</taxon>
    </lineage>
</organism>
<gene>
    <name evidence="1" type="ORF">H8S11_03550</name>
</gene>
<name>A0A8J6M2I9_9FIRM</name>
<comment type="caution">
    <text evidence="1">The sequence shown here is derived from an EMBL/GenBank/DDBJ whole genome shotgun (WGS) entry which is preliminary data.</text>
</comment>
<accession>A0A8J6M2I9</accession>
<protein>
    <submittedName>
        <fullName evidence="1">TM1812 family CRISPR-associated protein</fullName>
    </submittedName>
</protein>
<dbReference type="Proteomes" id="UP000628736">
    <property type="component" value="Unassembled WGS sequence"/>
</dbReference>
<keyword evidence="2" id="KW-1185">Reference proteome</keyword>
<evidence type="ECO:0000313" key="2">
    <source>
        <dbReference type="Proteomes" id="UP000628736"/>
    </source>
</evidence>
<evidence type="ECO:0000313" key="1">
    <source>
        <dbReference type="EMBL" id="MBC5721895.1"/>
    </source>
</evidence>
<dbReference type="EMBL" id="JACOPO010000002">
    <property type="protein sequence ID" value="MBC5721895.1"/>
    <property type="molecule type" value="Genomic_DNA"/>
</dbReference>
<dbReference type="AlphaFoldDB" id="A0A8J6M2I9"/>
<dbReference type="RefSeq" id="WP_186852213.1">
    <property type="nucleotide sequence ID" value="NZ_JACOPO010000002.1"/>
</dbReference>
<proteinExistence type="predicted"/>
<reference evidence="1" key="1">
    <citation type="submission" date="2020-08" db="EMBL/GenBank/DDBJ databases">
        <title>Genome public.</title>
        <authorList>
            <person name="Liu C."/>
            <person name="Sun Q."/>
        </authorList>
    </citation>
    <scope>NUCLEOTIDE SEQUENCE</scope>
    <source>
        <strain evidence="1">NSJ-23</strain>
    </source>
</reference>
<sequence>MKKFICVIPRQKAGDLSNVRYQAQGNRALDYPGATRFPVIPLIWGYGQEGEEIRVIALSADYDNCRCNLELLKEELEALCKDRGLSCPKGVEVVEVPFDESLDSHITTFQKLIDRTEEGDDLYACLTFGSKPTPLVEVMAMQYAYRIHRDVTITCAVYGQMDHSVQPPAAKLYDITALITLDDIVRRLAEQRVSDPKAVLDRILNL</sequence>